<feature type="transmembrane region" description="Helical" evidence="6">
    <location>
        <begin position="112"/>
        <end position="131"/>
    </location>
</feature>
<dbReference type="CDD" id="cd16380">
    <property type="entry name" value="YitT_C"/>
    <property type="match status" value="1"/>
</dbReference>
<dbReference type="InterPro" id="IPR003740">
    <property type="entry name" value="YitT"/>
</dbReference>
<dbReference type="InterPro" id="IPR019264">
    <property type="entry name" value="DUF2179"/>
</dbReference>
<evidence type="ECO:0000256" key="5">
    <source>
        <dbReference type="ARBA" id="ARBA00023136"/>
    </source>
</evidence>
<dbReference type="InterPro" id="IPR015867">
    <property type="entry name" value="N-reg_PII/ATP_PRibTrfase_C"/>
</dbReference>
<gene>
    <name evidence="8" type="ordered locus">Desdi_2089</name>
</gene>
<comment type="subcellular location">
    <subcellularLocation>
        <location evidence="1">Cell membrane</location>
        <topology evidence="1">Multi-pass membrane protein</topology>
    </subcellularLocation>
</comment>
<dbReference type="PANTHER" id="PTHR33545">
    <property type="entry name" value="UPF0750 MEMBRANE PROTEIN YITT-RELATED"/>
    <property type="match status" value="1"/>
</dbReference>
<keyword evidence="5 6" id="KW-0472">Membrane</keyword>
<keyword evidence="3 6" id="KW-0812">Transmembrane</keyword>
<evidence type="ECO:0000256" key="3">
    <source>
        <dbReference type="ARBA" id="ARBA00022692"/>
    </source>
</evidence>
<evidence type="ECO:0000256" key="1">
    <source>
        <dbReference type="ARBA" id="ARBA00004651"/>
    </source>
</evidence>
<dbReference type="Gene3D" id="3.30.70.120">
    <property type="match status" value="1"/>
</dbReference>
<evidence type="ECO:0000256" key="6">
    <source>
        <dbReference type="SAM" id="Phobius"/>
    </source>
</evidence>
<dbReference type="PANTHER" id="PTHR33545:SF9">
    <property type="entry name" value="UPF0750 MEMBRANE PROTEIN YITE"/>
    <property type="match status" value="1"/>
</dbReference>
<dbReference type="RefSeq" id="WP_015262512.1">
    <property type="nucleotide sequence ID" value="NC_019903.1"/>
</dbReference>
<evidence type="ECO:0000259" key="7">
    <source>
        <dbReference type="Pfam" id="PF10035"/>
    </source>
</evidence>
<proteinExistence type="predicted"/>
<evidence type="ECO:0000256" key="4">
    <source>
        <dbReference type="ARBA" id="ARBA00022989"/>
    </source>
</evidence>
<keyword evidence="4 6" id="KW-1133">Transmembrane helix</keyword>
<evidence type="ECO:0000313" key="8">
    <source>
        <dbReference type="EMBL" id="AGA69532.1"/>
    </source>
</evidence>
<keyword evidence="9" id="KW-1185">Reference proteome</keyword>
<dbReference type="eggNOG" id="COG1284">
    <property type="taxonomic scope" value="Bacteria"/>
</dbReference>
<name>L0F8M8_DESDL</name>
<protein>
    <recommendedName>
        <fullName evidence="7">DUF2179 domain-containing protein</fullName>
    </recommendedName>
</protein>
<evidence type="ECO:0000256" key="2">
    <source>
        <dbReference type="ARBA" id="ARBA00022475"/>
    </source>
</evidence>
<dbReference type="Pfam" id="PF02588">
    <property type="entry name" value="YitT_membrane"/>
    <property type="match status" value="1"/>
</dbReference>
<feature type="transmembrane region" description="Helical" evidence="6">
    <location>
        <begin position="152"/>
        <end position="173"/>
    </location>
</feature>
<dbReference type="EMBL" id="CP003344">
    <property type="protein sequence ID" value="AGA69532.1"/>
    <property type="molecule type" value="Genomic_DNA"/>
</dbReference>
<sequence>MEWRKNSLRVPWMHFNRLAAISIGAFIVAASINSLILPNKIADGGVTGIAIIIYYLTNLSVSKIVILLNIPLFIVGWKMVGRMFLIYSMIGVGVFSLALDITKVIPNPTSDPLLACIFAGVVSGIGMGIIFRSRGSLGGTDILAVFFSRTTSFSVGQVLMVIDALIFVAAAIFLGPERAMYAMIYMFIATKVIDMVQEGINPSKSVLVVTQDPQGVAKDIMEKLDRGVTLFQAKGAYSNEDKEVVYCVINRTEMSQIKEIIRNRDPKAFLSISDVPEVVGEGFSAWKGH</sequence>
<feature type="domain" description="DUF2179" evidence="7">
    <location>
        <begin position="226"/>
        <end position="280"/>
    </location>
</feature>
<dbReference type="Proteomes" id="UP000010797">
    <property type="component" value="Chromosome"/>
</dbReference>
<evidence type="ECO:0000313" key="9">
    <source>
        <dbReference type="Proteomes" id="UP000010797"/>
    </source>
</evidence>
<dbReference type="HOGENOM" id="CLU_063199_1_1_9"/>
<organism evidence="8 9">
    <name type="scientific">Desulfitobacterium dichloroeliminans (strain LMG P-21439 / DCA1)</name>
    <dbReference type="NCBI Taxonomy" id="871963"/>
    <lineage>
        <taxon>Bacteria</taxon>
        <taxon>Bacillati</taxon>
        <taxon>Bacillota</taxon>
        <taxon>Clostridia</taxon>
        <taxon>Eubacteriales</taxon>
        <taxon>Desulfitobacteriaceae</taxon>
        <taxon>Desulfitobacterium</taxon>
    </lineage>
</organism>
<reference evidence="9" key="1">
    <citation type="submission" date="2012-02" db="EMBL/GenBank/DDBJ databases">
        <title>Complete sequence of Desulfitobacterium dichloroeliminans LMG P-21439.</title>
        <authorList>
            <person name="Lucas S."/>
            <person name="Han J."/>
            <person name="Lapidus A."/>
            <person name="Cheng J.-F."/>
            <person name="Goodwin L."/>
            <person name="Pitluck S."/>
            <person name="Peters L."/>
            <person name="Ovchinnikova G."/>
            <person name="Teshima H."/>
            <person name="Detter J.C."/>
            <person name="Han C."/>
            <person name="Tapia R."/>
            <person name="Land M."/>
            <person name="Hauser L."/>
            <person name="Kyrpides N."/>
            <person name="Ivanova N."/>
            <person name="Pagani I."/>
            <person name="Kruse T."/>
            <person name="de Vos W.M."/>
            <person name="Boon N."/>
            <person name="Smidt H."/>
            <person name="Woyke T."/>
        </authorList>
    </citation>
    <scope>NUCLEOTIDE SEQUENCE [LARGE SCALE GENOMIC DNA]</scope>
    <source>
        <strain evidence="9">LMG P-21439 / DCA1</strain>
    </source>
</reference>
<dbReference type="KEGG" id="ddl:Desdi_2089"/>
<dbReference type="Pfam" id="PF10035">
    <property type="entry name" value="DUF2179"/>
    <property type="match status" value="1"/>
</dbReference>
<feature type="transmembrane region" description="Helical" evidence="6">
    <location>
        <begin position="50"/>
        <end position="77"/>
    </location>
</feature>
<accession>L0F8M8</accession>
<feature type="transmembrane region" description="Helical" evidence="6">
    <location>
        <begin position="84"/>
        <end position="106"/>
    </location>
</feature>
<dbReference type="STRING" id="871963.Desdi_2089"/>
<keyword evidence="2" id="KW-1003">Cell membrane</keyword>
<dbReference type="PIRSF" id="PIRSF006483">
    <property type="entry name" value="Membrane_protein_YitT"/>
    <property type="match status" value="1"/>
</dbReference>
<dbReference type="AlphaFoldDB" id="L0F8M8"/>
<dbReference type="GO" id="GO:0005886">
    <property type="term" value="C:plasma membrane"/>
    <property type="evidence" value="ECO:0007669"/>
    <property type="project" value="UniProtKB-SubCell"/>
</dbReference>
<dbReference type="OrthoDB" id="9779786at2"/>
<dbReference type="InterPro" id="IPR051461">
    <property type="entry name" value="UPF0750_membrane"/>
</dbReference>